<dbReference type="GO" id="GO:0032259">
    <property type="term" value="P:methylation"/>
    <property type="evidence" value="ECO:0007669"/>
    <property type="project" value="UniProtKB-KW"/>
</dbReference>
<evidence type="ECO:0000256" key="5">
    <source>
        <dbReference type="HAMAP-Rule" id="MF_02126"/>
    </source>
</evidence>
<dbReference type="NCBIfam" id="TIGR00536">
    <property type="entry name" value="hemK_fam"/>
    <property type="match status" value="1"/>
</dbReference>
<dbReference type="Proteomes" id="UP000315673">
    <property type="component" value="Chromosome"/>
</dbReference>
<dbReference type="OrthoDB" id="9800643at2"/>
<dbReference type="InterPro" id="IPR040758">
    <property type="entry name" value="PrmC_N"/>
</dbReference>
<dbReference type="InterPro" id="IPR029063">
    <property type="entry name" value="SAM-dependent_MTases_sf"/>
</dbReference>
<dbReference type="HAMAP" id="MF_02126">
    <property type="entry name" value="RF_methyltr_PrmC"/>
    <property type="match status" value="1"/>
</dbReference>
<organism evidence="8 9">
    <name type="scientific">Sphingomonas panacisoli</name>
    <dbReference type="NCBI Taxonomy" id="1813879"/>
    <lineage>
        <taxon>Bacteria</taxon>
        <taxon>Pseudomonadati</taxon>
        <taxon>Pseudomonadota</taxon>
        <taxon>Alphaproteobacteria</taxon>
        <taxon>Sphingomonadales</taxon>
        <taxon>Sphingomonadaceae</taxon>
        <taxon>Sphingomonas</taxon>
    </lineage>
</organism>
<dbReference type="InterPro" id="IPR004556">
    <property type="entry name" value="HemK-like"/>
</dbReference>
<keyword evidence="1 5" id="KW-0489">Methyltransferase</keyword>
<dbReference type="InterPro" id="IPR050320">
    <property type="entry name" value="N5-glutamine_MTase"/>
</dbReference>
<dbReference type="PANTHER" id="PTHR18895:SF74">
    <property type="entry name" value="MTRF1L RELEASE FACTOR GLUTAMINE METHYLTRANSFERASE"/>
    <property type="match status" value="1"/>
</dbReference>
<evidence type="ECO:0000256" key="2">
    <source>
        <dbReference type="ARBA" id="ARBA00022679"/>
    </source>
</evidence>
<comment type="similarity">
    <text evidence="5">Belongs to the protein N5-glutamine methyltransferase family. PrmC subfamily.</text>
</comment>
<feature type="binding site" evidence="5">
    <location>
        <position position="201"/>
    </location>
    <ligand>
        <name>S-adenosyl-L-methionine</name>
        <dbReference type="ChEBI" id="CHEBI:59789"/>
    </ligand>
</feature>
<feature type="binding site" evidence="5">
    <location>
        <position position="187"/>
    </location>
    <ligand>
        <name>S-adenosyl-L-methionine</name>
        <dbReference type="ChEBI" id="CHEBI:59789"/>
    </ligand>
</feature>
<evidence type="ECO:0000256" key="1">
    <source>
        <dbReference type="ARBA" id="ARBA00022603"/>
    </source>
</evidence>
<feature type="domain" description="Release factor glutamine methyltransferase N-terminal" evidence="7">
    <location>
        <begin position="26"/>
        <end position="90"/>
    </location>
</feature>
<reference evidence="8 9" key="1">
    <citation type="submission" date="2019-07" db="EMBL/GenBank/DDBJ databases">
        <title>Full genome sequence of Sphingomonas sp. 4R-6-7(HKS19).</title>
        <authorList>
            <person name="Im W.-T."/>
        </authorList>
    </citation>
    <scope>NUCLEOTIDE SEQUENCE [LARGE SCALE GENOMIC DNA]</scope>
    <source>
        <strain evidence="8 9">HKS19</strain>
    </source>
</reference>
<dbReference type="PANTHER" id="PTHR18895">
    <property type="entry name" value="HEMK METHYLTRANSFERASE"/>
    <property type="match status" value="1"/>
</dbReference>
<feature type="binding site" evidence="5">
    <location>
        <begin position="135"/>
        <end position="139"/>
    </location>
    <ligand>
        <name>S-adenosyl-L-methionine</name>
        <dbReference type="ChEBI" id="CHEBI:59789"/>
    </ligand>
</feature>
<evidence type="ECO:0000256" key="4">
    <source>
        <dbReference type="ARBA" id="ARBA00048391"/>
    </source>
</evidence>
<comment type="catalytic activity">
    <reaction evidence="4 5">
        <text>L-glutaminyl-[peptide chain release factor] + S-adenosyl-L-methionine = N(5)-methyl-L-glutaminyl-[peptide chain release factor] + S-adenosyl-L-homocysteine + H(+)</text>
        <dbReference type="Rhea" id="RHEA:42896"/>
        <dbReference type="Rhea" id="RHEA-COMP:10271"/>
        <dbReference type="Rhea" id="RHEA-COMP:10272"/>
        <dbReference type="ChEBI" id="CHEBI:15378"/>
        <dbReference type="ChEBI" id="CHEBI:30011"/>
        <dbReference type="ChEBI" id="CHEBI:57856"/>
        <dbReference type="ChEBI" id="CHEBI:59789"/>
        <dbReference type="ChEBI" id="CHEBI:61891"/>
        <dbReference type="EC" id="2.1.1.297"/>
    </reaction>
</comment>
<evidence type="ECO:0000259" key="6">
    <source>
        <dbReference type="Pfam" id="PF05175"/>
    </source>
</evidence>
<evidence type="ECO:0000256" key="3">
    <source>
        <dbReference type="ARBA" id="ARBA00022691"/>
    </source>
</evidence>
<feature type="domain" description="Methyltransferase small" evidence="6">
    <location>
        <begin position="120"/>
        <end position="210"/>
    </location>
</feature>
<dbReference type="PROSITE" id="PS00092">
    <property type="entry name" value="N6_MTASE"/>
    <property type="match status" value="1"/>
</dbReference>
<evidence type="ECO:0000313" key="8">
    <source>
        <dbReference type="EMBL" id="QDZ08382.1"/>
    </source>
</evidence>
<keyword evidence="9" id="KW-1185">Reference proteome</keyword>
<dbReference type="InterPro" id="IPR019874">
    <property type="entry name" value="RF_methyltr_PrmC"/>
</dbReference>
<name>A0A5B8LLH2_9SPHN</name>
<dbReference type="AlphaFoldDB" id="A0A5B8LLH2"/>
<keyword evidence="3 5" id="KW-0949">S-adenosyl-L-methionine</keyword>
<dbReference type="Gene3D" id="1.10.8.10">
    <property type="entry name" value="DNA helicase RuvA subunit, C-terminal domain"/>
    <property type="match status" value="1"/>
</dbReference>
<dbReference type="InterPro" id="IPR002052">
    <property type="entry name" value="DNA_methylase_N6_adenine_CS"/>
</dbReference>
<evidence type="ECO:0000259" key="7">
    <source>
        <dbReference type="Pfam" id="PF17827"/>
    </source>
</evidence>
<feature type="binding site" evidence="5">
    <location>
        <begin position="201"/>
        <end position="204"/>
    </location>
    <ligand>
        <name>substrate</name>
    </ligand>
</feature>
<dbReference type="GO" id="GO:0003676">
    <property type="term" value="F:nucleic acid binding"/>
    <property type="evidence" value="ECO:0007669"/>
    <property type="project" value="InterPro"/>
</dbReference>
<dbReference type="Pfam" id="PF05175">
    <property type="entry name" value="MTS"/>
    <property type="match status" value="1"/>
</dbReference>
<gene>
    <name evidence="5 8" type="primary">prmC</name>
    <name evidence="8" type="ORF">FPZ24_13640</name>
</gene>
<dbReference type="CDD" id="cd02440">
    <property type="entry name" value="AdoMet_MTases"/>
    <property type="match status" value="1"/>
</dbReference>
<dbReference type="Gene3D" id="3.40.50.150">
    <property type="entry name" value="Vaccinia Virus protein VP39"/>
    <property type="match status" value="1"/>
</dbReference>
<protein>
    <recommendedName>
        <fullName evidence="5">Release factor glutamine methyltransferase</fullName>
        <shortName evidence="5">RF MTase</shortName>
        <ecNumber evidence="5">2.1.1.297</ecNumber>
    </recommendedName>
    <alternativeName>
        <fullName evidence="5">N5-glutamine methyltransferase PrmC</fullName>
    </alternativeName>
    <alternativeName>
        <fullName evidence="5">Protein-(glutamine-N5) MTase PrmC</fullName>
    </alternativeName>
    <alternativeName>
        <fullName evidence="5">Protein-glutamine N-methyltransferase PrmC</fullName>
    </alternativeName>
</protein>
<dbReference type="NCBIfam" id="TIGR03534">
    <property type="entry name" value="RF_mod_PrmC"/>
    <property type="match status" value="1"/>
</dbReference>
<dbReference type="GO" id="GO:0102559">
    <property type="term" value="F:peptide chain release factor N(5)-glutamine methyltransferase activity"/>
    <property type="evidence" value="ECO:0007669"/>
    <property type="project" value="UniProtKB-EC"/>
</dbReference>
<evidence type="ECO:0000313" key="9">
    <source>
        <dbReference type="Proteomes" id="UP000315673"/>
    </source>
</evidence>
<sequence length="291" mass="30776">MWHATPPPACGWSPPPPGEEGVRVILATTAQHLATVSDTPRLDAELLMAHALGVTRERLLLRHLDDPVPPAFVALIHRRLAHEPVAYIIGTRDFWSITLAVGRGVLIPRPDSETLIEAAVEHFADRAPKTVLDLGTGPGTLLLAALAEWPQAKGLGVDASAASLDFAEHNANVLDMAERASFSQGDWAAGVTGPFDLVLCNPPYVAADETLPAEVRDHEPASALFAGNDGLDDYRIIAAQLPRLIAPGGMAAIEIGYTQAAAVTALLTAQGLTVALRRDLAGRDRCLVATS</sequence>
<dbReference type="EMBL" id="CP042306">
    <property type="protein sequence ID" value="QDZ08382.1"/>
    <property type="molecule type" value="Genomic_DNA"/>
</dbReference>
<proteinExistence type="inferred from homology"/>
<dbReference type="KEGG" id="spai:FPZ24_13640"/>
<dbReference type="InterPro" id="IPR007848">
    <property type="entry name" value="Small_mtfrase_dom"/>
</dbReference>
<keyword evidence="2 5" id="KW-0808">Transferase</keyword>
<feature type="binding site" evidence="5">
    <location>
        <position position="158"/>
    </location>
    <ligand>
        <name>S-adenosyl-L-methionine</name>
        <dbReference type="ChEBI" id="CHEBI:59789"/>
    </ligand>
</feature>
<accession>A0A5B8LLH2</accession>
<dbReference type="EC" id="2.1.1.297" evidence="5"/>
<comment type="function">
    <text evidence="5">Methylates the class 1 translation termination release factors RF1/PrfA and RF2/PrfB on the glutamine residue of the universally conserved GGQ motif.</text>
</comment>
<dbReference type="Pfam" id="PF17827">
    <property type="entry name" value="PrmC_N"/>
    <property type="match status" value="1"/>
</dbReference>
<dbReference type="SUPFAM" id="SSF53335">
    <property type="entry name" value="S-adenosyl-L-methionine-dependent methyltransferases"/>
    <property type="match status" value="1"/>
</dbReference>